<dbReference type="NCBIfam" id="TIGR00121">
    <property type="entry name" value="birA_ligase"/>
    <property type="match status" value="1"/>
</dbReference>
<dbReference type="PROSITE" id="PS51733">
    <property type="entry name" value="BPL_LPL_CATALYTIC"/>
    <property type="match status" value="1"/>
</dbReference>
<accession>A0A4R6SXW3</accession>
<comment type="caution">
    <text evidence="3">The sequence shown here is derived from an EMBL/GenBank/DDBJ whole genome shotgun (WGS) entry which is preliminary data.</text>
</comment>
<dbReference type="Proteomes" id="UP000295620">
    <property type="component" value="Unassembled WGS sequence"/>
</dbReference>
<keyword evidence="4" id="KW-1185">Reference proteome</keyword>
<dbReference type="InterPro" id="IPR004143">
    <property type="entry name" value="BPL_LPL_catalytic"/>
</dbReference>
<evidence type="ECO:0000256" key="1">
    <source>
        <dbReference type="ARBA" id="ARBA00022598"/>
    </source>
</evidence>
<dbReference type="GO" id="GO:0005737">
    <property type="term" value="C:cytoplasm"/>
    <property type="evidence" value="ECO:0007669"/>
    <property type="project" value="TreeGrafter"/>
</dbReference>
<dbReference type="GO" id="GO:0004077">
    <property type="term" value="F:biotin--[biotin carboxyl-carrier protein] ligase activity"/>
    <property type="evidence" value="ECO:0007669"/>
    <property type="project" value="InterPro"/>
</dbReference>
<evidence type="ECO:0000313" key="4">
    <source>
        <dbReference type="Proteomes" id="UP000295620"/>
    </source>
</evidence>
<organism evidence="3 4">
    <name type="scientific">Pedobacter metabolipauper</name>
    <dbReference type="NCBI Taxonomy" id="425513"/>
    <lineage>
        <taxon>Bacteria</taxon>
        <taxon>Pseudomonadati</taxon>
        <taxon>Bacteroidota</taxon>
        <taxon>Sphingobacteriia</taxon>
        <taxon>Sphingobacteriales</taxon>
        <taxon>Sphingobacteriaceae</taxon>
        <taxon>Pedobacter</taxon>
    </lineage>
</organism>
<dbReference type="InterPro" id="IPR004408">
    <property type="entry name" value="Biotin_CoA_COase_ligase"/>
</dbReference>
<gene>
    <name evidence="3" type="ORF">ATK78_1698</name>
</gene>
<dbReference type="EMBL" id="SNYC01000004">
    <property type="protein sequence ID" value="TDQ09542.1"/>
    <property type="molecule type" value="Genomic_DNA"/>
</dbReference>
<dbReference type="Pfam" id="PF03099">
    <property type="entry name" value="BPL_LplA_LipB"/>
    <property type="match status" value="1"/>
</dbReference>
<name>A0A4R6SXW3_9SPHI</name>
<dbReference type="RefSeq" id="WP_133575615.1">
    <property type="nucleotide sequence ID" value="NZ_SNYC01000004.1"/>
</dbReference>
<dbReference type="SUPFAM" id="SSF55681">
    <property type="entry name" value="Class II aaRS and biotin synthetases"/>
    <property type="match status" value="1"/>
</dbReference>
<feature type="domain" description="BPL/LPL catalytic" evidence="2">
    <location>
        <begin position="1"/>
        <end position="192"/>
    </location>
</feature>
<dbReference type="PANTHER" id="PTHR12835">
    <property type="entry name" value="BIOTIN PROTEIN LIGASE"/>
    <property type="match status" value="1"/>
</dbReference>
<keyword evidence="1 3" id="KW-0436">Ligase</keyword>
<reference evidence="3 4" key="1">
    <citation type="submission" date="2019-03" db="EMBL/GenBank/DDBJ databases">
        <title>Genomic Encyclopedia of Archaeal and Bacterial Type Strains, Phase II (KMG-II): from individual species to whole genera.</title>
        <authorList>
            <person name="Goeker M."/>
        </authorList>
    </citation>
    <scope>NUCLEOTIDE SEQUENCE [LARGE SCALE GENOMIC DNA]</scope>
    <source>
        <strain evidence="3 4">DSM 19035</strain>
    </source>
</reference>
<proteinExistence type="predicted"/>
<sequence>MQNNTFSTLFVGQNLIRLPAVDSTNNFLKMLVSKSEPLPEGTVIMADDQFAGRGQQESAWHAEAGLNLTFSILLKPSFLPVQKQFMLNIAVSIGINKALTAFVNENVKVKWPNDIYFEGKKVGGILIENNIAGTRYKSAVVGIGINVNQRYFDIEKVKPATSIAEILNQEVDLIKLLAVLCSHIESEYLKLRTANYIRMTEDYVNGLYKFNQLAWYKHKDYIFEGRIRGITETGQLIIRAGNAETNYNFKEVEFLDLNG</sequence>
<dbReference type="OrthoDB" id="9807064at2"/>
<evidence type="ECO:0000259" key="2">
    <source>
        <dbReference type="PROSITE" id="PS51733"/>
    </source>
</evidence>
<dbReference type="InterPro" id="IPR045864">
    <property type="entry name" value="aa-tRNA-synth_II/BPL/LPL"/>
</dbReference>
<dbReference type="AlphaFoldDB" id="A0A4R6SXW3"/>
<dbReference type="PANTHER" id="PTHR12835:SF5">
    <property type="entry name" value="BIOTIN--PROTEIN LIGASE"/>
    <property type="match status" value="1"/>
</dbReference>
<protein>
    <submittedName>
        <fullName evidence="3">BirA family biotin operon repressor/biotin-[acetyl-CoA-carboxylase] ligase</fullName>
    </submittedName>
</protein>
<dbReference type="CDD" id="cd16442">
    <property type="entry name" value="BPL"/>
    <property type="match status" value="1"/>
</dbReference>
<evidence type="ECO:0000313" key="3">
    <source>
        <dbReference type="EMBL" id="TDQ09542.1"/>
    </source>
</evidence>
<dbReference type="Gene3D" id="3.30.930.10">
    <property type="entry name" value="Bira Bifunctional Protein, Domain 2"/>
    <property type="match status" value="1"/>
</dbReference>